<name>A0A8J6ACA2_GALPY</name>
<organism evidence="1 2">
    <name type="scientific">Galemys pyrenaicus</name>
    <name type="common">Iberian desman</name>
    <name type="synonym">Pyrenean desman</name>
    <dbReference type="NCBI Taxonomy" id="202257"/>
    <lineage>
        <taxon>Eukaryota</taxon>
        <taxon>Metazoa</taxon>
        <taxon>Chordata</taxon>
        <taxon>Craniata</taxon>
        <taxon>Vertebrata</taxon>
        <taxon>Euteleostomi</taxon>
        <taxon>Mammalia</taxon>
        <taxon>Eutheria</taxon>
        <taxon>Laurasiatheria</taxon>
        <taxon>Eulipotyphla</taxon>
        <taxon>Talpidae</taxon>
        <taxon>Galemys</taxon>
    </lineage>
</organism>
<comment type="caution">
    <text evidence="1">The sequence shown here is derived from an EMBL/GenBank/DDBJ whole genome shotgun (WGS) entry which is preliminary data.</text>
</comment>
<sequence>MHVLAAALERINSGAERHSLGSCSALIPSHRLPSRCDDDAWDGALSAHAVLKRQRQKARQIKKQQLQTTLKLWFWPQRLCRVGPCLLFRPEQEMGDVLFWGREEKELAQSGVSTPNPLDLQPGLRRSGPRQVLKLSEHFYPGHENDTYSVEVVSRAYGSSTVRRPLVANLHYEQKNGGPEKTQERMNSGAERHSLGSCSALIPSHRLPSRCDDDAWLLQ</sequence>
<proteinExistence type="predicted"/>
<dbReference type="Proteomes" id="UP000700334">
    <property type="component" value="Unassembled WGS sequence"/>
</dbReference>
<protein>
    <submittedName>
        <fullName evidence="1">Uncharacterized protein</fullName>
    </submittedName>
</protein>
<gene>
    <name evidence="1" type="ORF">J0S82_014945</name>
</gene>
<dbReference type="AlphaFoldDB" id="A0A8J6ACA2"/>
<dbReference type="EMBL" id="JAGFMF010011634">
    <property type="protein sequence ID" value="KAG8518403.1"/>
    <property type="molecule type" value="Genomic_DNA"/>
</dbReference>
<reference evidence="1" key="1">
    <citation type="journal article" date="2021" name="Evol. Appl.">
        <title>The genome of the Pyrenean desman and the effects of bottlenecks and inbreeding on the genomic landscape of an endangered species.</title>
        <authorList>
            <person name="Escoda L."/>
            <person name="Castresana J."/>
        </authorList>
    </citation>
    <scope>NUCLEOTIDE SEQUENCE</scope>
    <source>
        <strain evidence="1">IBE-C5619</strain>
    </source>
</reference>
<evidence type="ECO:0000313" key="1">
    <source>
        <dbReference type="EMBL" id="KAG8518403.1"/>
    </source>
</evidence>
<evidence type="ECO:0000313" key="2">
    <source>
        <dbReference type="Proteomes" id="UP000700334"/>
    </source>
</evidence>
<keyword evidence="2" id="KW-1185">Reference proteome</keyword>
<accession>A0A8J6ACA2</accession>